<dbReference type="NCBIfam" id="TIGR02364">
    <property type="entry name" value="dha_pts"/>
    <property type="match status" value="1"/>
</dbReference>
<dbReference type="Proteomes" id="UP000234966">
    <property type="component" value="Unassembled WGS sequence"/>
</dbReference>
<dbReference type="InterPro" id="IPR036618">
    <property type="entry name" value="PtsI_HPr-bd_sf"/>
</dbReference>
<dbReference type="PRINTS" id="PR01736">
    <property type="entry name" value="PHPHTRNFRASE"/>
</dbReference>
<comment type="caution">
    <text evidence="23">The sequence shown here is derived from an EMBL/GenBank/DDBJ whole genome shotgun (WGS) entry which is preliminary data.</text>
</comment>
<keyword evidence="15" id="KW-0598">Phosphotransferase system</keyword>
<comment type="catalytic activity">
    <reaction evidence="1">
        <text>L-histidyl-[protein] + phosphoenolpyruvate = N(pros)-phospho-L-histidyl-[protein] + pyruvate</text>
        <dbReference type="Rhea" id="RHEA:23880"/>
        <dbReference type="Rhea" id="RHEA-COMP:9745"/>
        <dbReference type="Rhea" id="RHEA-COMP:9746"/>
        <dbReference type="ChEBI" id="CHEBI:15361"/>
        <dbReference type="ChEBI" id="CHEBI:29979"/>
        <dbReference type="ChEBI" id="CHEBI:58702"/>
        <dbReference type="ChEBI" id="CHEBI:64837"/>
        <dbReference type="EC" id="2.7.3.9"/>
    </reaction>
</comment>
<protein>
    <recommendedName>
        <fullName evidence="10">Phosphocarrier protein HPr</fullName>
        <ecNumber evidence="8">2.7.1.121</ecNumber>
        <ecNumber evidence="9">2.7.3.9</ecNumber>
    </recommendedName>
</protein>
<dbReference type="SUPFAM" id="SSF55594">
    <property type="entry name" value="HPr-like"/>
    <property type="match status" value="1"/>
</dbReference>
<evidence type="ECO:0000256" key="10">
    <source>
        <dbReference type="ARBA" id="ARBA00020422"/>
    </source>
</evidence>
<dbReference type="GO" id="GO:0047324">
    <property type="term" value="F:phosphoenolpyruvate-glycerone phosphotransferase activity"/>
    <property type="evidence" value="ECO:0007669"/>
    <property type="project" value="UniProtKB-EC"/>
</dbReference>
<dbReference type="EC" id="2.7.3.9" evidence="9"/>
<evidence type="ECO:0000256" key="14">
    <source>
        <dbReference type="ARBA" id="ARBA00022679"/>
    </source>
</evidence>
<dbReference type="EC" id="2.7.1.121" evidence="8"/>
<evidence type="ECO:0000313" key="23">
    <source>
        <dbReference type="EMBL" id="PMB48267.1"/>
    </source>
</evidence>
<dbReference type="GO" id="GO:0005737">
    <property type="term" value="C:cytoplasm"/>
    <property type="evidence" value="ECO:0007669"/>
    <property type="project" value="UniProtKB-SubCell"/>
</dbReference>
<dbReference type="GO" id="GO:0008965">
    <property type="term" value="F:phosphoenolpyruvate-protein phosphotransferase activity"/>
    <property type="evidence" value="ECO:0007669"/>
    <property type="project" value="UniProtKB-EC"/>
</dbReference>
<dbReference type="AlphaFoldDB" id="A0A2N6MND4"/>
<feature type="domain" description="HPr" evidence="22">
    <location>
        <begin position="153"/>
        <end position="243"/>
    </location>
</feature>
<feature type="coiled-coil region" evidence="20">
    <location>
        <begin position="497"/>
        <end position="525"/>
    </location>
</feature>
<comment type="catalytic activity">
    <reaction evidence="2">
        <text>dihydroxyacetone + phosphoenolpyruvate = dihydroxyacetone phosphate + pyruvate</text>
        <dbReference type="Rhea" id="RHEA:18381"/>
        <dbReference type="ChEBI" id="CHEBI:15361"/>
        <dbReference type="ChEBI" id="CHEBI:16016"/>
        <dbReference type="ChEBI" id="CHEBI:57642"/>
        <dbReference type="ChEBI" id="CHEBI:58702"/>
        <dbReference type="EC" id="2.7.1.121"/>
    </reaction>
</comment>
<evidence type="ECO:0000259" key="21">
    <source>
        <dbReference type="PROSITE" id="PS51096"/>
    </source>
</evidence>
<dbReference type="Pfam" id="PF00391">
    <property type="entry name" value="PEP-utilizers"/>
    <property type="match status" value="1"/>
</dbReference>
<dbReference type="PRINTS" id="PR00107">
    <property type="entry name" value="PHOSPHOCPHPR"/>
</dbReference>
<dbReference type="NCBIfam" id="TIGR01417">
    <property type="entry name" value="PTS_I_fam"/>
    <property type="match status" value="1"/>
</dbReference>
<keyword evidence="11" id="KW-0813">Transport</keyword>
<dbReference type="InterPro" id="IPR050499">
    <property type="entry name" value="PEP-utilizing_PTS_enzyme"/>
</dbReference>
<dbReference type="InterPro" id="IPR004701">
    <property type="entry name" value="PTS_EIIA_man-typ"/>
</dbReference>
<evidence type="ECO:0000256" key="16">
    <source>
        <dbReference type="ARBA" id="ARBA00022723"/>
    </source>
</evidence>
<dbReference type="InterPro" id="IPR000121">
    <property type="entry name" value="PEP_util_C"/>
</dbReference>
<dbReference type="SUPFAM" id="SSF53062">
    <property type="entry name" value="PTS system fructose IIA component-like"/>
    <property type="match status" value="1"/>
</dbReference>
<evidence type="ECO:0000256" key="4">
    <source>
        <dbReference type="ARBA" id="ARBA00002788"/>
    </source>
</evidence>
<reference evidence="23 24" key="1">
    <citation type="submission" date="2017-07" db="EMBL/GenBank/DDBJ databases">
        <title>Genomes of Fischerella (Mastigocladus) sp. strains.</title>
        <authorList>
            <person name="Miller S.R."/>
        </authorList>
    </citation>
    <scope>NUCLEOTIDE SEQUENCE [LARGE SCALE GENOMIC DNA]</scope>
    <source>
        <strain evidence="23 24">CCMEE 5330</strain>
    </source>
</reference>
<evidence type="ECO:0000256" key="20">
    <source>
        <dbReference type="SAM" id="Coils"/>
    </source>
</evidence>
<keyword evidence="12" id="KW-0963">Cytoplasm</keyword>
<dbReference type="PROSITE" id="PS00742">
    <property type="entry name" value="PEP_ENZYMES_2"/>
    <property type="match status" value="1"/>
</dbReference>
<keyword evidence="17" id="KW-0418">Kinase</keyword>
<evidence type="ECO:0000256" key="19">
    <source>
        <dbReference type="ARBA" id="ARBA00046577"/>
    </source>
</evidence>
<evidence type="ECO:0000256" key="18">
    <source>
        <dbReference type="ARBA" id="ARBA00022842"/>
    </source>
</evidence>
<dbReference type="Gene3D" id="3.30.1340.10">
    <property type="entry name" value="HPr-like"/>
    <property type="match status" value="1"/>
</dbReference>
<keyword evidence="18" id="KW-0460">Magnesium</keyword>
<dbReference type="InterPro" id="IPR035895">
    <property type="entry name" value="HPr-like_sf"/>
</dbReference>
<keyword evidence="13" id="KW-0762">Sugar transport</keyword>
<dbReference type="Pfam" id="PF00381">
    <property type="entry name" value="PTS-HPr"/>
    <property type="match status" value="1"/>
</dbReference>
<comment type="subcellular location">
    <subcellularLocation>
        <location evidence="6">Cytoplasm</location>
    </subcellularLocation>
</comment>
<dbReference type="InterPro" id="IPR001020">
    <property type="entry name" value="PTS_HPr_His_P_site"/>
</dbReference>
<dbReference type="Gene3D" id="1.10.274.10">
    <property type="entry name" value="PtsI, HPr-binding domain"/>
    <property type="match status" value="1"/>
</dbReference>
<name>A0A2N6MND4_9CYAN</name>
<evidence type="ECO:0000256" key="13">
    <source>
        <dbReference type="ARBA" id="ARBA00022597"/>
    </source>
</evidence>
<dbReference type="InterPro" id="IPR015813">
    <property type="entry name" value="Pyrv/PenolPyrv_kinase-like_dom"/>
</dbReference>
<dbReference type="GO" id="GO:0009401">
    <property type="term" value="P:phosphoenolpyruvate-dependent sugar phosphotransferase system"/>
    <property type="evidence" value="ECO:0007669"/>
    <property type="project" value="UniProtKB-KW"/>
</dbReference>
<evidence type="ECO:0000313" key="24">
    <source>
        <dbReference type="Proteomes" id="UP000234966"/>
    </source>
</evidence>
<dbReference type="GO" id="GO:0016020">
    <property type="term" value="C:membrane"/>
    <property type="evidence" value="ECO:0007669"/>
    <property type="project" value="InterPro"/>
</dbReference>
<evidence type="ECO:0000256" key="1">
    <source>
        <dbReference type="ARBA" id="ARBA00000683"/>
    </source>
</evidence>
<comment type="cofactor">
    <cofactor evidence="3">
        <name>Mg(2+)</name>
        <dbReference type="ChEBI" id="CHEBI:18420"/>
    </cofactor>
</comment>
<dbReference type="InterPro" id="IPR008279">
    <property type="entry name" value="PEP-util_enz_mobile_dom"/>
</dbReference>
<evidence type="ECO:0000256" key="6">
    <source>
        <dbReference type="ARBA" id="ARBA00004496"/>
    </source>
</evidence>
<dbReference type="PROSITE" id="PS51096">
    <property type="entry name" value="PTS_EIIA_TYPE_4"/>
    <property type="match status" value="1"/>
</dbReference>
<evidence type="ECO:0000256" key="3">
    <source>
        <dbReference type="ARBA" id="ARBA00001946"/>
    </source>
</evidence>
<keyword evidence="14 23" id="KW-0808">Transferase</keyword>
<dbReference type="Pfam" id="PF05524">
    <property type="entry name" value="PEP-utilisers_N"/>
    <property type="match status" value="1"/>
</dbReference>
<dbReference type="InterPro" id="IPR000032">
    <property type="entry name" value="HPr-like"/>
</dbReference>
<evidence type="ECO:0000256" key="11">
    <source>
        <dbReference type="ARBA" id="ARBA00022448"/>
    </source>
</evidence>
<evidence type="ECO:0000256" key="8">
    <source>
        <dbReference type="ARBA" id="ARBA00012095"/>
    </source>
</evidence>
<dbReference type="InterPro" id="IPR036637">
    <property type="entry name" value="Phosphohistidine_dom_sf"/>
</dbReference>
<evidence type="ECO:0000256" key="9">
    <source>
        <dbReference type="ARBA" id="ARBA00012232"/>
    </source>
</evidence>
<dbReference type="PANTHER" id="PTHR46244">
    <property type="entry name" value="PHOSPHOENOLPYRUVATE-PROTEIN PHOSPHOTRANSFERASE"/>
    <property type="match status" value="1"/>
</dbReference>
<dbReference type="Gene3D" id="3.20.20.60">
    <property type="entry name" value="Phosphoenolpyruvate-binding domains"/>
    <property type="match status" value="1"/>
</dbReference>
<dbReference type="CDD" id="cd00367">
    <property type="entry name" value="PTS-HPr_like"/>
    <property type="match status" value="1"/>
</dbReference>
<dbReference type="InterPro" id="IPR012844">
    <property type="entry name" value="DhaM_N"/>
</dbReference>
<keyword evidence="23" id="KW-0670">Pyruvate</keyword>
<evidence type="ECO:0000256" key="2">
    <source>
        <dbReference type="ARBA" id="ARBA00001113"/>
    </source>
</evidence>
<evidence type="ECO:0000256" key="5">
    <source>
        <dbReference type="ARBA" id="ARBA00003681"/>
    </source>
</evidence>
<comment type="function">
    <text evidence="5">General (non sugar-specific) component of the phosphoenolpyruvate-dependent sugar phosphotransferase system (sugar PTS). This major carbohydrate active-transport system catalyzes the phosphorylation of incoming sugar substrates concomitantly with their translocation across the cell membrane. The phosphoryl group from phosphoenolpyruvate (PEP) is transferred to the phosphoryl carrier protein HPr by enzyme I. Phospho-HPr then transfers it to the PTS EIIA domain.</text>
</comment>
<dbReference type="NCBIfam" id="TIGR01003">
    <property type="entry name" value="PTS_HPr_family"/>
    <property type="match status" value="1"/>
</dbReference>
<dbReference type="Pfam" id="PF02896">
    <property type="entry name" value="PEP-utilizers_C"/>
    <property type="match status" value="1"/>
</dbReference>
<dbReference type="Gene3D" id="3.50.30.10">
    <property type="entry name" value="Phosphohistidine domain"/>
    <property type="match status" value="1"/>
</dbReference>
<comment type="function">
    <text evidence="4">Component of the dihydroxyacetone kinase complex, which is responsible for the phosphoenolpyruvate (PEP)-dependent phosphorylation of dihydroxyacetone. DhaM serves as the phosphoryl donor. Is phosphorylated by phosphoenolpyruvate in an EI- and HPr-dependent reaction, and a phosphorelay system on histidine residues finally leads to phosphoryl transfer to DhaL and dihydroxyacetone.</text>
</comment>
<gene>
    <name evidence="23" type="primary">ptsP</name>
    <name evidence="23" type="ORF">CEN41_01670</name>
</gene>
<evidence type="ECO:0000259" key="22">
    <source>
        <dbReference type="PROSITE" id="PS51350"/>
    </source>
</evidence>
<evidence type="ECO:0000256" key="7">
    <source>
        <dbReference type="ARBA" id="ARBA00007837"/>
    </source>
</evidence>
<evidence type="ECO:0000256" key="17">
    <source>
        <dbReference type="ARBA" id="ARBA00022777"/>
    </source>
</evidence>
<keyword evidence="16" id="KW-0479">Metal-binding</keyword>
<dbReference type="SUPFAM" id="SSF51621">
    <property type="entry name" value="Phosphoenolpyruvate/pyruvate domain"/>
    <property type="match status" value="1"/>
</dbReference>
<organism evidence="23 24">
    <name type="scientific">Fischerella thermalis CCMEE 5330</name>
    <dbReference type="NCBI Taxonomy" id="2019670"/>
    <lineage>
        <taxon>Bacteria</taxon>
        <taxon>Bacillati</taxon>
        <taxon>Cyanobacteriota</taxon>
        <taxon>Cyanophyceae</taxon>
        <taxon>Nostocales</taxon>
        <taxon>Hapalosiphonaceae</taxon>
        <taxon>Fischerella</taxon>
    </lineage>
</organism>
<dbReference type="PROSITE" id="PS00369">
    <property type="entry name" value="PTS_HPR_HIS"/>
    <property type="match status" value="1"/>
</dbReference>
<dbReference type="InterPro" id="IPR036662">
    <property type="entry name" value="PTS_EIIA_man-typ_sf"/>
</dbReference>
<dbReference type="Gene3D" id="3.40.50.510">
    <property type="entry name" value="Phosphotransferase system, mannose-type IIA component"/>
    <property type="match status" value="1"/>
</dbReference>
<dbReference type="EMBL" id="NMQI01000031">
    <property type="protein sequence ID" value="PMB48267.1"/>
    <property type="molecule type" value="Genomic_DNA"/>
</dbReference>
<dbReference type="InterPro" id="IPR040442">
    <property type="entry name" value="Pyrv_kinase-like_dom_sf"/>
</dbReference>
<dbReference type="SUPFAM" id="SSF47831">
    <property type="entry name" value="Enzyme I of the PEP:sugar phosphotransferase system HPr-binding (sub)domain"/>
    <property type="match status" value="1"/>
</dbReference>
<comment type="subunit">
    <text evidence="19">Homodimer. The dihydroxyacetone kinase complex is composed of a homodimer of DhaM, a homodimer of DhaK and the subunit DhaL.</text>
</comment>
<proteinExistence type="inferred from homology"/>
<keyword evidence="20" id="KW-0175">Coiled coil</keyword>
<dbReference type="Pfam" id="PF03610">
    <property type="entry name" value="EIIA-man"/>
    <property type="match status" value="1"/>
</dbReference>
<dbReference type="PROSITE" id="PS51350">
    <property type="entry name" value="PTS_HPR_DOM"/>
    <property type="match status" value="1"/>
</dbReference>
<accession>A0A2N6MND4</accession>
<dbReference type="InterPro" id="IPR006318">
    <property type="entry name" value="PTS_EI-like"/>
</dbReference>
<sequence length="809" mass="86501">MIGLVIVSHSYWLAQGVLELARQMGGDEMPMATAGGLDLPDHPIGTDAALILAAIESVYSDDGVIVLMDMGSAILSTETALDMLPEEQRGRVVLSPAPLVEGAITAAVQIRLGQPLEAIVAEMRKALAPKQAQLGDTPPAAEEASASAQAADGQRLCLKVPNALGLHARPAARLVQTVGRFKASVTLRNLTTNSQPVNAASLNNVATLGARFGHELEFTATGEQAAEVLQAIQVLAAQNFGDPVDEAPVVAPAPRAEPERGATAGVLRGLAASSGIAIGQARRLQRPRLTITPQPVEDIEAEVARFYRSVELARADIAVNQRLTAQKTSAHDAMIFEAHALLLQDESLLQPTEEAIRQKQQDAPTAWKAAVDDMVARYRSLDDPLLSARAADVEDVGLRVLGHLLGVDLDLTLSGPGILIAEDLSPSETARLDTSLVQGICTVAGSPTSHSAILARALGIPAVVGMGNALNQLDADALLIVDGTQGEVYVQPSEEVLARYRAQLEQEQQRRADALKRSQQRAQTQDGYRVEVFANIGSVNEVQRAVEQGAEGIGLLRTEFLFLDRLDAPTEDEQYEAFCAIGEALAGRPMVIRTLDVGGDKPLAYVDQPGEANPFLGQRAIRLSLAQPDLFKTQLRAVLRASLRYPLLLMFPMIAIVDEFKQAVTLLEACRAELNIHAPRFPVGMMVEVPSAAIDATSFAPHVDFFSIGTNDLTQYVFAAERGNANVAYLANDNHPVILRLIREVVRAAQQHNKWVGVCGELAGDLNAVEALVGMGVRELSMSASRIPAVKEAVFALSYTQAQQAADRL</sequence>
<dbReference type="InterPro" id="IPR023151">
    <property type="entry name" value="PEP_util_CS"/>
</dbReference>
<comment type="similarity">
    <text evidence="7">Belongs to the PEP-utilizing enzyme family.</text>
</comment>
<dbReference type="GO" id="GO:0046872">
    <property type="term" value="F:metal ion binding"/>
    <property type="evidence" value="ECO:0007669"/>
    <property type="project" value="UniProtKB-KW"/>
</dbReference>
<dbReference type="InterPro" id="IPR008731">
    <property type="entry name" value="PTS_EIN"/>
</dbReference>
<dbReference type="PANTHER" id="PTHR46244:SF6">
    <property type="entry name" value="PHOSPHOENOLPYRUVATE-PROTEIN PHOSPHOTRANSFERASE"/>
    <property type="match status" value="1"/>
</dbReference>
<dbReference type="SUPFAM" id="SSF52009">
    <property type="entry name" value="Phosphohistidine domain"/>
    <property type="match status" value="1"/>
</dbReference>
<evidence type="ECO:0000256" key="15">
    <source>
        <dbReference type="ARBA" id="ARBA00022683"/>
    </source>
</evidence>
<feature type="domain" description="PTS EIIA type-4" evidence="21">
    <location>
        <begin position="1"/>
        <end position="134"/>
    </location>
</feature>
<evidence type="ECO:0000256" key="12">
    <source>
        <dbReference type="ARBA" id="ARBA00022490"/>
    </source>
</evidence>